<sequence length="223" mass="24794">MDNHECHISVQALDYAKSKGISLLTLPPHCSNRLQSIDVSVFGPFKRYFNSAADGWMLSNPGKTISIYQISSLSDQAFTLAFTPKNIQAGFKKTGIYLFNRDISVDDDFLCSFVTDRPDPNNACVDNSVAQSCPQDDVANICLTPEQLRPYPKAQPRKKKGGRTPGRSRILTDTPEKLQIEENEAKRKAPTSKCKKTKVARRLVVESDDFNVDDCIISSGESE</sequence>
<comment type="caution">
    <text evidence="3">The sequence shown here is derived from an EMBL/GenBank/DDBJ whole genome shotgun (WGS) entry which is preliminary data.</text>
</comment>
<reference evidence="3 4" key="1">
    <citation type="journal article" date="2022" name="Allergy">
        <title>Genome assembly and annotation of Periplaneta americana reveal a comprehensive cockroach allergen profile.</title>
        <authorList>
            <person name="Wang L."/>
            <person name="Xiong Q."/>
            <person name="Saelim N."/>
            <person name="Wang L."/>
            <person name="Nong W."/>
            <person name="Wan A.T."/>
            <person name="Shi M."/>
            <person name="Liu X."/>
            <person name="Cao Q."/>
            <person name="Hui J.H.L."/>
            <person name="Sookrung N."/>
            <person name="Leung T.F."/>
            <person name="Tungtrongchitr A."/>
            <person name="Tsui S.K.W."/>
        </authorList>
    </citation>
    <scope>NUCLEOTIDE SEQUENCE [LARGE SCALE GENOMIC DNA]</scope>
    <source>
        <strain evidence="3">PWHHKU_190912</strain>
    </source>
</reference>
<keyword evidence="4" id="KW-1185">Reference proteome</keyword>
<organism evidence="3 4">
    <name type="scientific">Periplaneta americana</name>
    <name type="common">American cockroach</name>
    <name type="synonym">Blatta americana</name>
    <dbReference type="NCBI Taxonomy" id="6978"/>
    <lineage>
        <taxon>Eukaryota</taxon>
        <taxon>Metazoa</taxon>
        <taxon>Ecdysozoa</taxon>
        <taxon>Arthropoda</taxon>
        <taxon>Hexapoda</taxon>
        <taxon>Insecta</taxon>
        <taxon>Pterygota</taxon>
        <taxon>Neoptera</taxon>
        <taxon>Polyneoptera</taxon>
        <taxon>Dictyoptera</taxon>
        <taxon>Blattodea</taxon>
        <taxon>Blattoidea</taxon>
        <taxon>Blattidae</taxon>
        <taxon>Blattinae</taxon>
        <taxon>Periplaneta</taxon>
    </lineage>
</organism>
<accession>A0ABQ8RVD1</accession>
<evidence type="ECO:0000313" key="3">
    <source>
        <dbReference type="EMBL" id="KAJ4425682.1"/>
    </source>
</evidence>
<dbReference type="Pfam" id="PF03184">
    <property type="entry name" value="DDE_1"/>
    <property type="match status" value="1"/>
</dbReference>
<feature type="domain" description="DDE-1" evidence="2">
    <location>
        <begin position="1"/>
        <end position="88"/>
    </location>
</feature>
<dbReference type="Proteomes" id="UP001148838">
    <property type="component" value="Unassembled WGS sequence"/>
</dbReference>
<feature type="compositionally biased region" description="Basic and acidic residues" evidence="1">
    <location>
        <begin position="174"/>
        <end position="187"/>
    </location>
</feature>
<feature type="region of interest" description="Disordered" evidence="1">
    <location>
        <begin position="151"/>
        <end position="195"/>
    </location>
</feature>
<gene>
    <name evidence="3" type="ORF">ANN_27878</name>
</gene>
<proteinExistence type="predicted"/>
<dbReference type="InterPro" id="IPR004875">
    <property type="entry name" value="DDE_SF_endonuclease_dom"/>
</dbReference>
<evidence type="ECO:0000256" key="1">
    <source>
        <dbReference type="SAM" id="MobiDB-lite"/>
    </source>
</evidence>
<protein>
    <recommendedName>
        <fullName evidence="2">DDE-1 domain-containing protein</fullName>
    </recommendedName>
</protein>
<dbReference type="EMBL" id="JAJSOF020000042">
    <property type="protein sequence ID" value="KAJ4425682.1"/>
    <property type="molecule type" value="Genomic_DNA"/>
</dbReference>
<evidence type="ECO:0000313" key="4">
    <source>
        <dbReference type="Proteomes" id="UP001148838"/>
    </source>
</evidence>
<evidence type="ECO:0000259" key="2">
    <source>
        <dbReference type="Pfam" id="PF03184"/>
    </source>
</evidence>
<name>A0ABQ8RVD1_PERAM</name>